<keyword evidence="3" id="KW-1185">Reference proteome</keyword>
<evidence type="ECO:0000313" key="2">
    <source>
        <dbReference type="EMBL" id="GGW37310.1"/>
    </source>
</evidence>
<dbReference type="EMBL" id="BMYQ01000009">
    <property type="protein sequence ID" value="GGW37310.1"/>
    <property type="molecule type" value="Genomic_DNA"/>
</dbReference>
<proteinExistence type="predicted"/>
<accession>A0A918IZ05</accession>
<dbReference type="Proteomes" id="UP000628984">
    <property type="component" value="Unassembled WGS sequence"/>
</dbReference>
<gene>
    <name evidence="2" type="ORF">GCM10011452_27110</name>
</gene>
<evidence type="ECO:0008006" key="4">
    <source>
        <dbReference type="Google" id="ProtNLM"/>
    </source>
</evidence>
<evidence type="ECO:0000313" key="3">
    <source>
        <dbReference type="Proteomes" id="UP000628984"/>
    </source>
</evidence>
<dbReference type="AlphaFoldDB" id="A0A918IZ05"/>
<protein>
    <recommendedName>
        <fullName evidence="4">Periplasmic heavy metal sensor</fullName>
    </recommendedName>
</protein>
<evidence type="ECO:0000256" key="1">
    <source>
        <dbReference type="SAM" id="MobiDB-lite"/>
    </source>
</evidence>
<comment type="caution">
    <text evidence="2">The sequence shown here is derived from an EMBL/GenBank/DDBJ whole genome shotgun (WGS) entry which is preliminary data.</text>
</comment>
<organism evidence="2 3">
    <name type="scientific">Gemmobacter lanyuensis</name>
    <dbReference type="NCBI Taxonomy" id="1054497"/>
    <lineage>
        <taxon>Bacteria</taxon>
        <taxon>Pseudomonadati</taxon>
        <taxon>Pseudomonadota</taxon>
        <taxon>Alphaproteobacteria</taxon>
        <taxon>Rhodobacterales</taxon>
        <taxon>Paracoccaceae</taxon>
        <taxon>Gemmobacter</taxon>
    </lineage>
</organism>
<dbReference type="InterPro" id="IPR025961">
    <property type="entry name" value="Metal_resist"/>
</dbReference>
<reference evidence="2" key="1">
    <citation type="journal article" date="2014" name="Int. J. Syst. Evol. Microbiol.">
        <title>Complete genome sequence of Corynebacterium casei LMG S-19264T (=DSM 44701T), isolated from a smear-ripened cheese.</title>
        <authorList>
            <consortium name="US DOE Joint Genome Institute (JGI-PGF)"/>
            <person name="Walter F."/>
            <person name="Albersmeier A."/>
            <person name="Kalinowski J."/>
            <person name="Ruckert C."/>
        </authorList>
    </citation>
    <scope>NUCLEOTIDE SEQUENCE</scope>
    <source>
        <strain evidence="2">KCTC 23714</strain>
    </source>
</reference>
<feature type="region of interest" description="Disordered" evidence="1">
    <location>
        <begin position="142"/>
        <end position="164"/>
    </location>
</feature>
<reference evidence="2" key="2">
    <citation type="submission" date="2020-09" db="EMBL/GenBank/DDBJ databases">
        <authorList>
            <person name="Sun Q."/>
            <person name="Kim S."/>
        </authorList>
    </citation>
    <scope>NUCLEOTIDE SEQUENCE</scope>
    <source>
        <strain evidence="2">KCTC 23714</strain>
    </source>
</reference>
<dbReference type="Pfam" id="PF13801">
    <property type="entry name" value="Metal_resist"/>
    <property type="match status" value="1"/>
</dbReference>
<name>A0A918IZ05_9RHOB</name>
<sequence length="164" mass="17951">MAELPSATRWKRAFFASLAVNLLVLGMVGGAILKGPPLTEKGGRDLGFGPYAAALDDSDRKELRRVFLERGPGLSEMRARMQGDMAAVVAVLRAEPFDANALRAALDGQRMVFVDQIRMGQGLLADHLTRMTPEARRAFADRLEQSLKRGGHGDDRHHDEGNGR</sequence>
<dbReference type="RefSeq" id="WP_189634422.1">
    <property type="nucleotide sequence ID" value="NZ_BMYQ01000009.1"/>
</dbReference>